<evidence type="ECO:0000256" key="2">
    <source>
        <dbReference type="ARBA" id="ARBA00022553"/>
    </source>
</evidence>
<dbReference type="PANTHER" id="PTHR42946">
    <property type="entry name" value="PHOSPHOHEXOSE MUTASE"/>
    <property type="match status" value="1"/>
</dbReference>
<evidence type="ECO:0000313" key="14">
    <source>
        <dbReference type="Proteomes" id="UP000034954"/>
    </source>
</evidence>
<dbReference type="Pfam" id="PF02880">
    <property type="entry name" value="PGM_PMM_III"/>
    <property type="match status" value="1"/>
</dbReference>
<feature type="modified residue" description="Phosphoserine" evidence="6">
    <location>
        <position position="132"/>
    </location>
</feature>
<dbReference type="InterPro" id="IPR016066">
    <property type="entry name" value="A-D-PHexomutase_CS"/>
</dbReference>
<dbReference type="Pfam" id="PF00408">
    <property type="entry name" value="PGM_PMM_IV"/>
    <property type="match status" value="1"/>
</dbReference>
<dbReference type="InterPro" id="IPR005843">
    <property type="entry name" value="A-D-PHexomutase_C"/>
</dbReference>
<feature type="active site" description="Phosphoserine intermediate" evidence="6">
    <location>
        <position position="132"/>
    </location>
</feature>
<dbReference type="GO" id="GO:0004615">
    <property type="term" value="F:phosphomannomutase activity"/>
    <property type="evidence" value="ECO:0007669"/>
    <property type="project" value="TreeGrafter"/>
</dbReference>
<dbReference type="InterPro" id="IPR005845">
    <property type="entry name" value="A-D-PHexomutase_a/b/a-II"/>
</dbReference>
<dbReference type="GO" id="GO:0008966">
    <property type="term" value="F:phosphoglucosamine mutase activity"/>
    <property type="evidence" value="ECO:0007669"/>
    <property type="project" value="UniProtKB-UniRule"/>
</dbReference>
<feature type="domain" description="Alpha-D-phosphohexomutase alpha/beta/alpha" evidence="12">
    <location>
        <begin position="290"/>
        <end position="399"/>
    </location>
</feature>
<dbReference type="InterPro" id="IPR005841">
    <property type="entry name" value="Alpha-D-phosphohexomutase_SF"/>
</dbReference>
<dbReference type="PRINTS" id="PR00509">
    <property type="entry name" value="PGMPMM"/>
</dbReference>
<evidence type="ECO:0000256" key="5">
    <source>
        <dbReference type="ARBA" id="ARBA00023235"/>
    </source>
</evidence>
<dbReference type="SUPFAM" id="SSF55957">
    <property type="entry name" value="Phosphoglucomutase, C-terminal domain"/>
    <property type="match status" value="1"/>
</dbReference>
<reference evidence="13 14" key="1">
    <citation type="journal article" date="2013" name="BMC Microbiol.">
        <title>Identification of the type II cytochrome c maturation pathway in anammox bacteria by comparative genomics.</title>
        <authorList>
            <person name="Ferousi C."/>
            <person name="Speth D.R."/>
            <person name="Reimann J."/>
            <person name="Op den Camp H.J."/>
            <person name="Allen J.W."/>
            <person name="Keltjens J.T."/>
            <person name="Jetten M.S."/>
        </authorList>
    </citation>
    <scope>NUCLEOTIDE SEQUENCE [LARGE SCALE GENOMIC DNA]</scope>
    <source>
        <strain evidence="13">RU1</strain>
    </source>
</reference>
<dbReference type="CDD" id="cd05802">
    <property type="entry name" value="GlmM"/>
    <property type="match status" value="1"/>
</dbReference>
<dbReference type="InterPro" id="IPR006352">
    <property type="entry name" value="GlmM_bact"/>
</dbReference>
<feature type="domain" description="Alpha-D-phosphohexomutase alpha/beta/alpha" evidence="10">
    <location>
        <begin position="32"/>
        <end position="166"/>
    </location>
</feature>
<evidence type="ECO:0000256" key="4">
    <source>
        <dbReference type="ARBA" id="ARBA00022842"/>
    </source>
</evidence>
<protein>
    <recommendedName>
        <fullName evidence="6 8">Phosphoglucosamine mutase</fullName>
        <ecNumber evidence="6 8">5.4.2.10</ecNumber>
    </recommendedName>
</protein>
<gene>
    <name evidence="6" type="primary">glmM</name>
    <name evidence="13" type="ORF">BROFUL_01580</name>
</gene>
<dbReference type="Pfam" id="PF02879">
    <property type="entry name" value="PGM_PMM_II"/>
    <property type="match status" value="1"/>
</dbReference>
<evidence type="ECO:0000256" key="6">
    <source>
        <dbReference type="HAMAP-Rule" id="MF_01554"/>
    </source>
</evidence>
<evidence type="ECO:0000313" key="13">
    <source>
        <dbReference type="EMBL" id="KKO19708.1"/>
    </source>
</evidence>
<dbReference type="EC" id="5.4.2.10" evidence="6 8"/>
<dbReference type="GO" id="GO:0005829">
    <property type="term" value="C:cytosol"/>
    <property type="evidence" value="ECO:0007669"/>
    <property type="project" value="TreeGrafter"/>
</dbReference>
<dbReference type="GO" id="GO:0009252">
    <property type="term" value="P:peptidoglycan biosynthetic process"/>
    <property type="evidence" value="ECO:0007669"/>
    <property type="project" value="UniProtKB-ARBA"/>
</dbReference>
<accession>A0A0M2UUH7</accession>
<feature type="binding site" evidence="6">
    <location>
        <position position="275"/>
    </location>
    <ligand>
        <name>Mg(2+)</name>
        <dbReference type="ChEBI" id="CHEBI:18420"/>
    </ligand>
</feature>
<evidence type="ECO:0000256" key="7">
    <source>
        <dbReference type="RuleBase" id="RU004326"/>
    </source>
</evidence>
<dbReference type="FunFam" id="3.40.120.10:FF:000003">
    <property type="entry name" value="Phosphoglucosamine mutase"/>
    <property type="match status" value="1"/>
</dbReference>
<comment type="cofactor">
    <cofactor evidence="6">
        <name>Mg(2+)</name>
        <dbReference type="ChEBI" id="CHEBI:18420"/>
    </cofactor>
    <text evidence="6">Binds 1 Mg(2+) ion per subunit.</text>
</comment>
<dbReference type="NCBIfam" id="TIGR01455">
    <property type="entry name" value="glmM"/>
    <property type="match status" value="1"/>
</dbReference>
<dbReference type="InterPro" id="IPR050060">
    <property type="entry name" value="Phosphoglucosamine_mutase"/>
</dbReference>
<dbReference type="GO" id="GO:0000287">
    <property type="term" value="F:magnesium ion binding"/>
    <property type="evidence" value="ECO:0007669"/>
    <property type="project" value="UniProtKB-UniRule"/>
</dbReference>
<dbReference type="InterPro" id="IPR005844">
    <property type="entry name" value="A-D-PHexomutase_a/b/a-I"/>
</dbReference>
<dbReference type="GO" id="GO:0005975">
    <property type="term" value="P:carbohydrate metabolic process"/>
    <property type="evidence" value="ECO:0007669"/>
    <property type="project" value="InterPro"/>
</dbReference>
<keyword evidence="2 6" id="KW-0597">Phosphoprotein</keyword>
<keyword evidence="5 6" id="KW-0413">Isomerase</keyword>
<feature type="binding site" description="via phosphate group" evidence="6">
    <location>
        <position position="132"/>
    </location>
    <ligand>
        <name>Mg(2+)</name>
        <dbReference type="ChEBI" id="CHEBI:18420"/>
    </ligand>
</feature>
<dbReference type="Proteomes" id="UP000034954">
    <property type="component" value="Unassembled WGS sequence"/>
</dbReference>
<evidence type="ECO:0000259" key="9">
    <source>
        <dbReference type="Pfam" id="PF00408"/>
    </source>
</evidence>
<name>A0A0M2UUH7_9BACT</name>
<comment type="catalytic activity">
    <reaction evidence="6 8">
        <text>alpha-D-glucosamine 1-phosphate = D-glucosamine 6-phosphate</text>
        <dbReference type="Rhea" id="RHEA:23424"/>
        <dbReference type="ChEBI" id="CHEBI:58516"/>
        <dbReference type="ChEBI" id="CHEBI:58725"/>
        <dbReference type="EC" id="5.4.2.10"/>
    </reaction>
</comment>
<dbReference type="AlphaFoldDB" id="A0A0M2UUH7"/>
<dbReference type="SUPFAM" id="SSF53738">
    <property type="entry name" value="Phosphoglucomutase, first 3 domains"/>
    <property type="match status" value="3"/>
</dbReference>
<evidence type="ECO:0000259" key="11">
    <source>
        <dbReference type="Pfam" id="PF02879"/>
    </source>
</evidence>
<evidence type="ECO:0000259" key="10">
    <source>
        <dbReference type="Pfam" id="PF02878"/>
    </source>
</evidence>
<evidence type="ECO:0000256" key="8">
    <source>
        <dbReference type="RuleBase" id="RU004327"/>
    </source>
</evidence>
<dbReference type="InterPro" id="IPR016055">
    <property type="entry name" value="A-D-PHexomutase_a/b/a-I/II/III"/>
</dbReference>
<comment type="similarity">
    <text evidence="1 6 7">Belongs to the phosphohexose mutase family.</text>
</comment>
<dbReference type="FunFam" id="3.30.310.50:FF:000001">
    <property type="entry name" value="Phosphoglucosamine mutase"/>
    <property type="match status" value="1"/>
</dbReference>
<evidence type="ECO:0000256" key="1">
    <source>
        <dbReference type="ARBA" id="ARBA00010231"/>
    </source>
</evidence>
<dbReference type="Pfam" id="PF02878">
    <property type="entry name" value="PGM_PMM_I"/>
    <property type="match status" value="1"/>
</dbReference>
<comment type="function">
    <text evidence="6 8">Catalyzes the conversion of glucosamine-6-phosphate to glucosamine-1-phosphate.</text>
</comment>
<dbReference type="PANTHER" id="PTHR42946:SF1">
    <property type="entry name" value="PHOSPHOGLUCOMUTASE (ALPHA-D-GLUCOSE-1,6-BISPHOSPHATE-DEPENDENT)"/>
    <property type="match status" value="1"/>
</dbReference>
<dbReference type="GO" id="GO:0006048">
    <property type="term" value="P:UDP-N-acetylglucosamine biosynthetic process"/>
    <property type="evidence" value="ECO:0007669"/>
    <property type="project" value="TreeGrafter"/>
</dbReference>
<dbReference type="FunFam" id="3.40.120.10:FF:000001">
    <property type="entry name" value="Phosphoglucosamine mutase"/>
    <property type="match status" value="1"/>
</dbReference>
<evidence type="ECO:0000259" key="12">
    <source>
        <dbReference type="Pfam" id="PF02880"/>
    </source>
</evidence>
<sequence length="479" mass="52101">MKKVNPDRLVRGFRISDFVLSDSFGLGMNMEKLFGTDGIRGIANRFPMTPEFVVNIGKATAHVFKEKYGKKRPKLVIGRDTRLSGCMIESALTSGILSVGADVFLVGHMPTPAIAHITKSLNVDAGMVISASHNPAADNGIKIFSGDGYKLSDEVEEEIEKYIVAEKVNTEQITGGFIGSAHGVDDAKGRYIEFAKASVKGMSLQGLKIVLDCANGAAYNTAPHILRELGAEVIVLNDKPDGLNINLNCGALHPEIMMEVVKKEKADIGIALDGDADRVIVCDEKGNNVDGDHIIAICAIHLKEKGILKKNCVVTTIMTNKGFDIAMDEKGIHVVKTKVGDRYVIDEMRKKGYVLGGEQSGHIIFSNHTTTGDGIISALQLLGIMKEKGEKLSKLATCMKSLPQVLVNVKVKEKRDIDTMEVKRDIRKAEEKLGAKGRVLVRYSGTENLCRVMIEGEQKKEIQRMANEIAQGIKNEIGG</sequence>
<proteinExistence type="inferred from homology"/>
<feature type="binding site" evidence="6">
    <location>
        <position position="273"/>
    </location>
    <ligand>
        <name>Mg(2+)</name>
        <dbReference type="ChEBI" id="CHEBI:18420"/>
    </ligand>
</feature>
<dbReference type="PATRIC" id="fig|380242.3.peg.1949"/>
<organism evidence="13 14">
    <name type="scientific">Candidatus Brocadia fulgida</name>
    <dbReference type="NCBI Taxonomy" id="380242"/>
    <lineage>
        <taxon>Bacteria</taxon>
        <taxon>Pseudomonadati</taxon>
        <taxon>Planctomycetota</taxon>
        <taxon>Candidatus Brocadiia</taxon>
        <taxon>Candidatus Brocadiales</taxon>
        <taxon>Candidatus Brocadiaceae</taxon>
        <taxon>Candidatus Brocadia</taxon>
    </lineage>
</organism>
<feature type="binding site" evidence="6">
    <location>
        <position position="277"/>
    </location>
    <ligand>
        <name>Mg(2+)</name>
        <dbReference type="ChEBI" id="CHEBI:18420"/>
    </ligand>
</feature>
<dbReference type="PROSITE" id="PS00710">
    <property type="entry name" value="PGM_PMM"/>
    <property type="match status" value="1"/>
</dbReference>
<keyword evidence="3 6" id="KW-0479">Metal-binding</keyword>
<comment type="caution">
    <text evidence="13">The sequence shown here is derived from an EMBL/GenBank/DDBJ whole genome shotgun (WGS) entry which is preliminary data.</text>
</comment>
<comment type="PTM">
    <text evidence="6">Activated by phosphorylation.</text>
</comment>
<dbReference type="Gene3D" id="3.30.310.50">
    <property type="entry name" value="Alpha-D-phosphohexomutase, C-terminal domain"/>
    <property type="match status" value="1"/>
</dbReference>
<dbReference type="EMBL" id="LAQJ01000166">
    <property type="protein sequence ID" value="KKO19708.1"/>
    <property type="molecule type" value="Genomic_DNA"/>
</dbReference>
<dbReference type="InterPro" id="IPR005846">
    <property type="entry name" value="A-D-PHexomutase_a/b/a-III"/>
</dbReference>
<keyword evidence="4 6" id="KW-0460">Magnesium</keyword>
<feature type="domain" description="Alpha-D-phosphohexomutase C-terminal" evidence="9">
    <location>
        <begin position="406"/>
        <end position="471"/>
    </location>
</feature>
<evidence type="ECO:0000256" key="3">
    <source>
        <dbReference type="ARBA" id="ARBA00022723"/>
    </source>
</evidence>
<dbReference type="InterPro" id="IPR036900">
    <property type="entry name" value="A-D-PHexomutase_C_sf"/>
</dbReference>
<dbReference type="Gene3D" id="3.40.120.10">
    <property type="entry name" value="Alpha-D-Glucose-1,6-Bisphosphate, subunit A, domain 3"/>
    <property type="match status" value="3"/>
</dbReference>
<feature type="domain" description="Alpha-D-phosphohexomutase alpha/beta/alpha" evidence="11">
    <location>
        <begin position="190"/>
        <end position="286"/>
    </location>
</feature>
<dbReference type="NCBIfam" id="NF008139">
    <property type="entry name" value="PRK10887.1"/>
    <property type="match status" value="1"/>
</dbReference>
<dbReference type="HAMAP" id="MF_01554_B">
    <property type="entry name" value="GlmM_B"/>
    <property type="match status" value="1"/>
</dbReference>
<keyword evidence="14" id="KW-1185">Reference proteome</keyword>